<keyword evidence="2" id="KW-1185">Reference proteome</keyword>
<organism evidence="1 2">
    <name type="scientific">Pseudomonas violetae</name>
    <dbReference type="NCBI Taxonomy" id="2915813"/>
    <lineage>
        <taxon>Bacteria</taxon>
        <taxon>Pseudomonadati</taxon>
        <taxon>Pseudomonadota</taxon>
        <taxon>Gammaproteobacteria</taxon>
        <taxon>Pseudomonadales</taxon>
        <taxon>Pseudomonadaceae</taxon>
        <taxon>Pseudomonas</taxon>
    </lineage>
</organism>
<dbReference type="Proteomes" id="UP001299876">
    <property type="component" value="Unassembled WGS sequence"/>
</dbReference>
<dbReference type="RefSeq" id="WP_247291452.1">
    <property type="nucleotide sequence ID" value="NZ_JAKNRW010000008.1"/>
</dbReference>
<sequence length="54" mass="5887">MPARIHPSYAAIETGLALNANNLFDKRYCTAGYNHGRNDPLRIKAGLSSGGRQQ</sequence>
<evidence type="ECO:0000313" key="1">
    <source>
        <dbReference type="EMBL" id="MCK1791123.1"/>
    </source>
</evidence>
<name>A0ABT0EZG3_9PSED</name>
<proteinExistence type="predicted"/>
<evidence type="ECO:0000313" key="2">
    <source>
        <dbReference type="Proteomes" id="UP001299876"/>
    </source>
</evidence>
<reference evidence="1 2" key="1">
    <citation type="submission" date="2022-02" db="EMBL/GenBank/DDBJ databases">
        <title>Comparative genomics of the first Antarctic Pseudomonas spp. capable of biotransforming 2,4,6-Trinitrotoluene.</title>
        <authorList>
            <person name="Cabrera M.A."/>
            <person name="Marquez S.L."/>
            <person name="Perez-Donoso J.M."/>
        </authorList>
    </citation>
    <scope>NUCLEOTIDE SEQUENCE [LARGE SCALE GENOMIC DNA]</scope>
    <source>
        <strain evidence="1 2">TNT19</strain>
    </source>
</reference>
<accession>A0ABT0EZG3</accession>
<evidence type="ECO:0008006" key="3">
    <source>
        <dbReference type="Google" id="ProtNLM"/>
    </source>
</evidence>
<gene>
    <name evidence="1" type="ORF">L9059_13205</name>
</gene>
<comment type="caution">
    <text evidence="1">The sequence shown here is derived from an EMBL/GenBank/DDBJ whole genome shotgun (WGS) entry which is preliminary data.</text>
</comment>
<dbReference type="EMBL" id="JAKNRW010000008">
    <property type="protein sequence ID" value="MCK1791123.1"/>
    <property type="molecule type" value="Genomic_DNA"/>
</dbReference>
<protein>
    <recommendedName>
        <fullName evidence="3">TonB-dependent receptor-like beta-barrel domain-containing protein</fullName>
    </recommendedName>
</protein>